<dbReference type="Pfam" id="PF08571">
    <property type="entry name" value="Yos1"/>
    <property type="match status" value="1"/>
</dbReference>
<sequence>MGLYQIVEAFLLMTNAVAILNEDRFLAPYGLGMADMGNGRVSPFKSQLIGLIHAVQYLRGLATRQRFSSRLTTLSAQACQWRPD</sequence>
<evidence type="ECO:0000256" key="3">
    <source>
        <dbReference type="ARBA" id="ARBA00022692"/>
    </source>
</evidence>
<comment type="similarity">
    <text evidence="7">Belongs to the YOS1 family.</text>
</comment>
<reference evidence="8 9" key="1">
    <citation type="journal article" date="2008" name="Science">
        <title>The Physcomitrella genome reveals evolutionary insights into the conquest of land by plants.</title>
        <authorList>
            <person name="Rensing S."/>
            <person name="Lang D."/>
            <person name="Zimmer A."/>
            <person name="Terry A."/>
            <person name="Salamov A."/>
            <person name="Shapiro H."/>
            <person name="Nishiyama T."/>
            <person name="Perroud P.-F."/>
            <person name="Lindquist E."/>
            <person name="Kamisugi Y."/>
            <person name="Tanahashi T."/>
            <person name="Sakakibara K."/>
            <person name="Fujita T."/>
            <person name="Oishi K."/>
            <person name="Shin-I T."/>
            <person name="Kuroki Y."/>
            <person name="Toyoda A."/>
            <person name="Suzuki Y."/>
            <person name="Hashimoto A."/>
            <person name="Yamaguchi K."/>
            <person name="Sugano A."/>
            <person name="Kohara Y."/>
            <person name="Fujiyama A."/>
            <person name="Anterola A."/>
            <person name="Aoki S."/>
            <person name="Ashton N."/>
            <person name="Barbazuk W.B."/>
            <person name="Barker E."/>
            <person name="Bennetzen J."/>
            <person name="Bezanilla M."/>
            <person name="Blankenship R."/>
            <person name="Cho S.H."/>
            <person name="Dutcher S."/>
            <person name="Estelle M."/>
            <person name="Fawcett J.A."/>
            <person name="Gundlach H."/>
            <person name="Hanada K."/>
            <person name="Heyl A."/>
            <person name="Hicks K.A."/>
            <person name="Hugh J."/>
            <person name="Lohr M."/>
            <person name="Mayer K."/>
            <person name="Melkozernov A."/>
            <person name="Murata T."/>
            <person name="Nelson D."/>
            <person name="Pils B."/>
            <person name="Prigge M."/>
            <person name="Reiss B."/>
            <person name="Renner T."/>
            <person name="Rombauts S."/>
            <person name="Rushton P."/>
            <person name="Sanderfoot A."/>
            <person name="Schween G."/>
            <person name="Shiu S.-H."/>
            <person name="Stueber K."/>
            <person name="Theodoulou F.L."/>
            <person name="Tu H."/>
            <person name="Van de Peer Y."/>
            <person name="Verrier P.J."/>
            <person name="Waters E."/>
            <person name="Wood A."/>
            <person name="Yang L."/>
            <person name="Cove D."/>
            <person name="Cuming A."/>
            <person name="Hasebe M."/>
            <person name="Lucas S."/>
            <person name="Mishler D.B."/>
            <person name="Reski R."/>
            <person name="Grigoriev I."/>
            <person name="Quatrano R.S."/>
            <person name="Boore J.L."/>
        </authorList>
    </citation>
    <scope>NUCLEOTIDE SEQUENCE [LARGE SCALE GENOMIC DNA]</scope>
    <source>
        <strain evidence="8 9">cv. Gransden 2004</strain>
    </source>
</reference>
<evidence type="ECO:0000256" key="4">
    <source>
        <dbReference type="ARBA" id="ARBA00022927"/>
    </source>
</evidence>
<gene>
    <name evidence="8" type="primary">LOC112283161</name>
</gene>
<evidence type="ECO:0000256" key="6">
    <source>
        <dbReference type="ARBA" id="ARBA00023136"/>
    </source>
</evidence>
<dbReference type="PANTHER" id="PTHR15858:SF0">
    <property type="entry name" value="IMMEDIATE EARLY RESPONSE 3-INTERACTING PROTEIN 1"/>
    <property type="match status" value="1"/>
</dbReference>
<dbReference type="PANTHER" id="PTHR15858">
    <property type="entry name" value="IMMEDIATE EARLY RESPONSE 3-INTERACTING PROTEIN 1"/>
    <property type="match status" value="1"/>
</dbReference>
<keyword evidence="4" id="KW-0653">Protein transport</keyword>
<reference evidence="8 9" key="2">
    <citation type="journal article" date="2018" name="Plant J.">
        <title>The Physcomitrella patens chromosome-scale assembly reveals moss genome structure and evolution.</title>
        <authorList>
            <person name="Lang D."/>
            <person name="Ullrich K.K."/>
            <person name="Murat F."/>
            <person name="Fuchs J."/>
            <person name="Jenkins J."/>
            <person name="Haas F.B."/>
            <person name="Piednoel M."/>
            <person name="Gundlach H."/>
            <person name="Van Bel M."/>
            <person name="Meyberg R."/>
            <person name="Vives C."/>
            <person name="Morata J."/>
            <person name="Symeonidi A."/>
            <person name="Hiss M."/>
            <person name="Muchero W."/>
            <person name="Kamisugi Y."/>
            <person name="Saleh O."/>
            <person name="Blanc G."/>
            <person name="Decker E.L."/>
            <person name="van Gessel N."/>
            <person name="Grimwood J."/>
            <person name="Hayes R.D."/>
            <person name="Graham S.W."/>
            <person name="Gunter L.E."/>
            <person name="McDaniel S.F."/>
            <person name="Hoernstein S.N.W."/>
            <person name="Larsson A."/>
            <person name="Li F.W."/>
            <person name="Perroud P.F."/>
            <person name="Phillips J."/>
            <person name="Ranjan P."/>
            <person name="Rokshar D.S."/>
            <person name="Rothfels C.J."/>
            <person name="Schneider L."/>
            <person name="Shu S."/>
            <person name="Stevenson D.W."/>
            <person name="Thummler F."/>
            <person name="Tillich M."/>
            <person name="Villarreal Aguilar J.C."/>
            <person name="Widiez T."/>
            <person name="Wong G.K."/>
            <person name="Wymore A."/>
            <person name="Zhang Y."/>
            <person name="Zimmer A.D."/>
            <person name="Quatrano R.S."/>
            <person name="Mayer K.F.X."/>
            <person name="Goodstein D."/>
            <person name="Casacuberta J.M."/>
            <person name="Vandepoele K."/>
            <person name="Reski R."/>
            <person name="Cuming A.C."/>
            <person name="Tuskan G.A."/>
            <person name="Maumus F."/>
            <person name="Salse J."/>
            <person name="Schmutz J."/>
            <person name="Rensing S.A."/>
        </authorList>
    </citation>
    <scope>NUCLEOTIDE SEQUENCE [LARGE SCALE GENOMIC DNA]</scope>
    <source>
        <strain evidence="8 9">cv. Gransden 2004</strain>
    </source>
</reference>
<dbReference type="EnsemblPlants" id="Pp3c6_2550V3.6">
    <property type="protein sequence ID" value="Pp3c6_2550V3.6"/>
    <property type="gene ID" value="Pp3c6_2550"/>
</dbReference>
<accession>A0A7I4EDE4</accession>
<dbReference type="EMBL" id="ABEU02000006">
    <property type="status" value="NOT_ANNOTATED_CDS"/>
    <property type="molecule type" value="Genomic_DNA"/>
</dbReference>
<evidence type="ECO:0000256" key="5">
    <source>
        <dbReference type="ARBA" id="ARBA00022989"/>
    </source>
</evidence>
<keyword evidence="9" id="KW-1185">Reference proteome</keyword>
<keyword evidence="3" id="KW-0812">Transmembrane</keyword>
<name>A0A7I4EDE4_PHYPA</name>
<protein>
    <recommendedName>
        <fullName evidence="10">Immediate early response 3-interacting protein 1</fullName>
    </recommendedName>
</protein>
<evidence type="ECO:0000313" key="9">
    <source>
        <dbReference type="Proteomes" id="UP000006727"/>
    </source>
</evidence>
<evidence type="ECO:0000313" key="8">
    <source>
        <dbReference type="EnsemblPlants" id="Pp3c6_2550V3.6"/>
    </source>
</evidence>
<dbReference type="OrthoDB" id="15356at2759"/>
<dbReference type="InParanoid" id="A0A7I4EDE4"/>
<dbReference type="InterPro" id="IPR013880">
    <property type="entry name" value="Yos1"/>
</dbReference>
<evidence type="ECO:0000256" key="2">
    <source>
        <dbReference type="ARBA" id="ARBA00022448"/>
    </source>
</evidence>
<reference evidence="8" key="3">
    <citation type="submission" date="2020-12" db="UniProtKB">
        <authorList>
            <consortium name="EnsemblPlants"/>
        </authorList>
    </citation>
    <scope>IDENTIFICATION</scope>
</reference>
<dbReference type="Gramene" id="Pp3c6_2550V3.6">
    <property type="protein sequence ID" value="Pp3c6_2550V3.6"/>
    <property type="gene ID" value="Pp3c6_2550"/>
</dbReference>
<proteinExistence type="inferred from homology"/>
<organism evidence="8 9">
    <name type="scientific">Physcomitrium patens</name>
    <name type="common">Spreading-leaved earth moss</name>
    <name type="synonym">Physcomitrella patens</name>
    <dbReference type="NCBI Taxonomy" id="3218"/>
    <lineage>
        <taxon>Eukaryota</taxon>
        <taxon>Viridiplantae</taxon>
        <taxon>Streptophyta</taxon>
        <taxon>Embryophyta</taxon>
        <taxon>Bryophyta</taxon>
        <taxon>Bryophytina</taxon>
        <taxon>Bryopsida</taxon>
        <taxon>Funariidae</taxon>
        <taxon>Funariales</taxon>
        <taxon>Funariaceae</taxon>
        <taxon>Physcomitrium</taxon>
    </lineage>
</organism>
<keyword evidence="6" id="KW-0472">Membrane</keyword>
<evidence type="ECO:0000256" key="1">
    <source>
        <dbReference type="ARBA" id="ARBA00004370"/>
    </source>
</evidence>
<keyword evidence="2" id="KW-0813">Transport</keyword>
<dbReference type="GO" id="GO:0016020">
    <property type="term" value="C:membrane"/>
    <property type="evidence" value="ECO:0007669"/>
    <property type="project" value="UniProtKB-SubCell"/>
</dbReference>
<dbReference type="FunCoup" id="A0A7I4EDE4">
    <property type="interactions" value="2575"/>
</dbReference>
<evidence type="ECO:0000256" key="7">
    <source>
        <dbReference type="ARBA" id="ARBA00024203"/>
    </source>
</evidence>
<evidence type="ECO:0008006" key="10">
    <source>
        <dbReference type="Google" id="ProtNLM"/>
    </source>
</evidence>
<dbReference type="GO" id="GO:0015031">
    <property type="term" value="P:protein transport"/>
    <property type="evidence" value="ECO:0007669"/>
    <property type="project" value="UniProtKB-KW"/>
</dbReference>
<dbReference type="GeneID" id="112283161"/>
<dbReference type="KEGG" id="ppp:112283161"/>
<comment type="subcellular location">
    <subcellularLocation>
        <location evidence="1">Membrane</location>
    </subcellularLocation>
</comment>
<dbReference type="RefSeq" id="XP_024377303.1">
    <property type="nucleotide sequence ID" value="XM_024521535.2"/>
</dbReference>
<dbReference type="AlphaFoldDB" id="A0A7I4EDE4"/>
<dbReference type="Proteomes" id="UP000006727">
    <property type="component" value="Chromosome 6"/>
</dbReference>
<keyword evidence="5" id="KW-1133">Transmembrane helix</keyword>